<dbReference type="SUPFAM" id="SSF55729">
    <property type="entry name" value="Acyl-CoA N-acyltransferases (Nat)"/>
    <property type="match status" value="1"/>
</dbReference>
<sequence>MNVEIRLATPTDKAAAAEVHIVARNTYYEGHVDVAALDRRAAQLRAFYTEKLDRFDRRLWCAEIDGDVVGMALTGPSMDNLGPWVGQLYQIHVRPDHWREGIGTALHRTCLDAWREAGVTVGVLEVWSNNERAQSFYESHGWRPDGHSRPGKGETTYRRLRRTIV</sequence>
<dbReference type="GO" id="GO:0016747">
    <property type="term" value="F:acyltransferase activity, transferring groups other than amino-acyl groups"/>
    <property type="evidence" value="ECO:0007669"/>
    <property type="project" value="InterPro"/>
</dbReference>
<dbReference type="GO" id="GO:0005840">
    <property type="term" value="C:ribosome"/>
    <property type="evidence" value="ECO:0007669"/>
    <property type="project" value="UniProtKB-KW"/>
</dbReference>
<dbReference type="Gene3D" id="3.40.630.30">
    <property type="match status" value="1"/>
</dbReference>
<accession>A0A4R7VP40</accession>
<dbReference type="InterPro" id="IPR016181">
    <property type="entry name" value="Acyl_CoA_acyltransferase"/>
</dbReference>
<keyword evidence="1" id="KW-0808">Transferase</keyword>
<keyword evidence="5" id="KW-1185">Reference proteome</keyword>
<proteinExistence type="predicted"/>
<dbReference type="Pfam" id="PF00583">
    <property type="entry name" value="Acetyltransf_1"/>
    <property type="match status" value="1"/>
</dbReference>
<dbReference type="AlphaFoldDB" id="A0A4R7VP40"/>
<dbReference type="EMBL" id="SOCP01000006">
    <property type="protein sequence ID" value="TDV51128.1"/>
    <property type="molecule type" value="Genomic_DNA"/>
</dbReference>
<keyword evidence="4" id="KW-0689">Ribosomal protein</keyword>
<dbReference type="PANTHER" id="PTHR43877:SF1">
    <property type="entry name" value="ACETYLTRANSFERASE"/>
    <property type="match status" value="1"/>
</dbReference>
<evidence type="ECO:0000313" key="4">
    <source>
        <dbReference type="EMBL" id="TDV51128.1"/>
    </source>
</evidence>
<evidence type="ECO:0000313" key="5">
    <source>
        <dbReference type="Proteomes" id="UP000294927"/>
    </source>
</evidence>
<gene>
    <name evidence="4" type="ORF">CLV71_106482</name>
</gene>
<reference evidence="4 5" key="1">
    <citation type="submission" date="2019-03" db="EMBL/GenBank/DDBJ databases">
        <title>Genomic Encyclopedia of Archaeal and Bacterial Type Strains, Phase II (KMG-II): from individual species to whole genera.</title>
        <authorList>
            <person name="Goeker M."/>
        </authorList>
    </citation>
    <scope>NUCLEOTIDE SEQUENCE [LARGE SCALE GENOMIC DNA]</scope>
    <source>
        <strain evidence="4 5">DSM 45499</strain>
    </source>
</reference>
<dbReference type="PROSITE" id="PS51186">
    <property type="entry name" value="GNAT"/>
    <property type="match status" value="1"/>
</dbReference>
<protein>
    <submittedName>
        <fullName evidence="4">Ribosomal protein S18 acetylase RimI-like enzyme</fullName>
    </submittedName>
</protein>
<evidence type="ECO:0000256" key="2">
    <source>
        <dbReference type="ARBA" id="ARBA00023315"/>
    </source>
</evidence>
<dbReference type="InterPro" id="IPR050832">
    <property type="entry name" value="Bact_Acetyltransf"/>
</dbReference>
<name>A0A4R7VP40_9PSEU</name>
<organism evidence="4 5">
    <name type="scientific">Actinophytocola oryzae</name>
    <dbReference type="NCBI Taxonomy" id="502181"/>
    <lineage>
        <taxon>Bacteria</taxon>
        <taxon>Bacillati</taxon>
        <taxon>Actinomycetota</taxon>
        <taxon>Actinomycetes</taxon>
        <taxon>Pseudonocardiales</taxon>
        <taxon>Pseudonocardiaceae</taxon>
    </lineage>
</organism>
<dbReference type="InterPro" id="IPR000182">
    <property type="entry name" value="GNAT_dom"/>
</dbReference>
<evidence type="ECO:0000259" key="3">
    <source>
        <dbReference type="PROSITE" id="PS51186"/>
    </source>
</evidence>
<keyword evidence="2" id="KW-0012">Acyltransferase</keyword>
<feature type="domain" description="N-acetyltransferase" evidence="3">
    <location>
        <begin position="3"/>
        <end position="163"/>
    </location>
</feature>
<dbReference type="Proteomes" id="UP000294927">
    <property type="component" value="Unassembled WGS sequence"/>
</dbReference>
<dbReference type="CDD" id="cd04301">
    <property type="entry name" value="NAT_SF"/>
    <property type="match status" value="1"/>
</dbReference>
<dbReference type="PANTHER" id="PTHR43877">
    <property type="entry name" value="AMINOALKYLPHOSPHONATE N-ACETYLTRANSFERASE-RELATED-RELATED"/>
    <property type="match status" value="1"/>
</dbReference>
<keyword evidence="4" id="KW-0687">Ribonucleoprotein</keyword>
<dbReference type="OrthoDB" id="5243635at2"/>
<evidence type="ECO:0000256" key="1">
    <source>
        <dbReference type="ARBA" id="ARBA00022679"/>
    </source>
</evidence>
<comment type="caution">
    <text evidence="4">The sequence shown here is derived from an EMBL/GenBank/DDBJ whole genome shotgun (WGS) entry which is preliminary data.</text>
</comment>